<gene>
    <name evidence="1" type="ORF">QM012_004121</name>
</gene>
<accession>A0ABR0T6S5</accession>
<keyword evidence="2" id="KW-1185">Reference proteome</keyword>
<dbReference type="Proteomes" id="UP001341245">
    <property type="component" value="Unassembled WGS sequence"/>
</dbReference>
<name>A0ABR0T6S5_AURPU</name>
<evidence type="ECO:0000313" key="2">
    <source>
        <dbReference type="Proteomes" id="UP001341245"/>
    </source>
</evidence>
<evidence type="ECO:0000313" key="1">
    <source>
        <dbReference type="EMBL" id="KAK6000133.1"/>
    </source>
</evidence>
<proteinExistence type="predicted"/>
<reference evidence="1 2" key="1">
    <citation type="submission" date="2023-11" db="EMBL/GenBank/DDBJ databases">
        <title>Draft genome sequence and annotation of the polyextremotolerant black yeast-like fungus Aureobasidium pullulans NRRL 62042.</title>
        <authorList>
            <person name="Dielentheis-Frenken M.R.E."/>
            <person name="Wibberg D."/>
            <person name="Blank L.M."/>
            <person name="Tiso T."/>
        </authorList>
    </citation>
    <scope>NUCLEOTIDE SEQUENCE [LARGE SCALE GENOMIC DNA]</scope>
    <source>
        <strain evidence="1 2">NRRL 62042</strain>
    </source>
</reference>
<sequence>MSYQPNTCLVYYHTITIHIQLPIMSNEQSRNAVLPTTAIASDPAEISGLREQIFGNAAALFPTRTHIDIIVASAEWPESGYYGARLVDISNRVLLLGSLYAPSITEALSLLLQETCDEVRDSFVLSHYRSL</sequence>
<comment type="caution">
    <text evidence="1">The sequence shown here is derived from an EMBL/GenBank/DDBJ whole genome shotgun (WGS) entry which is preliminary data.</text>
</comment>
<protein>
    <submittedName>
        <fullName evidence="1">Uncharacterized protein</fullName>
    </submittedName>
</protein>
<dbReference type="EMBL" id="JASGXD010000019">
    <property type="protein sequence ID" value="KAK6000133.1"/>
    <property type="molecule type" value="Genomic_DNA"/>
</dbReference>
<organism evidence="1 2">
    <name type="scientific">Aureobasidium pullulans</name>
    <name type="common">Black yeast</name>
    <name type="synonym">Pullularia pullulans</name>
    <dbReference type="NCBI Taxonomy" id="5580"/>
    <lineage>
        <taxon>Eukaryota</taxon>
        <taxon>Fungi</taxon>
        <taxon>Dikarya</taxon>
        <taxon>Ascomycota</taxon>
        <taxon>Pezizomycotina</taxon>
        <taxon>Dothideomycetes</taxon>
        <taxon>Dothideomycetidae</taxon>
        <taxon>Dothideales</taxon>
        <taxon>Saccotheciaceae</taxon>
        <taxon>Aureobasidium</taxon>
    </lineage>
</organism>